<protein>
    <submittedName>
        <fullName evidence="2">Uncharacterized protein</fullName>
    </submittedName>
</protein>
<evidence type="ECO:0000313" key="3">
    <source>
        <dbReference type="Proteomes" id="UP000545761"/>
    </source>
</evidence>
<organism evidence="2 3">
    <name type="scientific">Streptomyces himalayensis subsp. himalayensis</name>
    <dbReference type="NCBI Taxonomy" id="2756131"/>
    <lineage>
        <taxon>Bacteria</taxon>
        <taxon>Bacillati</taxon>
        <taxon>Actinomycetota</taxon>
        <taxon>Actinomycetes</taxon>
        <taxon>Kitasatosporales</taxon>
        <taxon>Streptomycetaceae</taxon>
        <taxon>Streptomyces</taxon>
        <taxon>Streptomyces himalayensis</taxon>
    </lineage>
</organism>
<dbReference type="Proteomes" id="UP000545761">
    <property type="component" value="Unassembled WGS sequence"/>
</dbReference>
<dbReference type="RefSeq" id="WP_181662827.1">
    <property type="nucleotide sequence ID" value="NZ_JACEHE010000061.1"/>
</dbReference>
<name>A0A7W0IE42_9ACTN</name>
<evidence type="ECO:0000256" key="1">
    <source>
        <dbReference type="SAM" id="Phobius"/>
    </source>
</evidence>
<accession>A0A7W0IE42</accession>
<reference evidence="2 3" key="1">
    <citation type="submission" date="2020-07" db="EMBL/GenBank/DDBJ databases">
        <title>Streptomyces isolated from Indian soil.</title>
        <authorList>
            <person name="Mandal S."/>
            <person name="Maiti P.K."/>
        </authorList>
    </citation>
    <scope>NUCLEOTIDE SEQUENCE [LARGE SCALE GENOMIC DNA]</scope>
    <source>
        <strain evidence="2 3">PSKA28</strain>
    </source>
</reference>
<keyword evidence="1" id="KW-0472">Membrane</keyword>
<keyword evidence="1" id="KW-1133">Transmembrane helix</keyword>
<evidence type="ECO:0000313" key="2">
    <source>
        <dbReference type="EMBL" id="MBA2951919.1"/>
    </source>
</evidence>
<dbReference type="AlphaFoldDB" id="A0A7W0IE42"/>
<comment type="caution">
    <text evidence="2">The sequence shown here is derived from an EMBL/GenBank/DDBJ whole genome shotgun (WGS) entry which is preliminary data.</text>
</comment>
<dbReference type="EMBL" id="JACEHE010000061">
    <property type="protein sequence ID" value="MBA2951919.1"/>
    <property type="molecule type" value="Genomic_DNA"/>
</dbReference>
<keyword evidence="1" id="KW-0812">Transmembrane</keyword>
<sequence length="64" mass="6946">MTNRISALFSIFGVLASMMLPVGAVREYRCGPSALWIAAGAVIFLSALYALARDVRRLRTAQTT</sequence>
<feature type="transmembrane region" description="Helical" evidence="1">
    <location>
        <begin position="34"/>
        <end position="52"/>
    </location>
</feature>
<gene>
    <name evidence="2" type="ORF">H1D24_40810</name>
</gene>
<proteinExistence type="predicted"/>